<reference evidence="2 3" key="1">
    <citation type="journal article" date="2013" name="Nat. Genet.">
        <title>The high-quality draft genome of peach (Prunus persica) identifies unique patterns of genetic diversity, domestication and genome evolution.</title>
        <authorList>
            <consortium name="International Peach Genome Initiative"/>
            <person name="Verde I."/>
            <person name="Abbott A.G."/>
            <person name="Scalabrin S."/>
            <person name="Jung S."/>
            <person name="Shu S."/>
            <person name="Marroni F."/>
            <person name="Zhebentyayeva T."/>
            <person name="Dettori M.T."/>
            <person name="Grimwood J."/>
            <person name="Cattonaro F."/>
            <person name="Zuccolo A."/>
            <person name="Rossini L."/>
            <person name="Jenkins J."/>
            <person name="Vendramin E."/>
            <person name="Meisel L.A."/>
            <person name="Decroocq V."/>
            <person name="Sosinski B."/>
            <person name="Prochnik S."/>
            <person name="Mitros T."/>
            <person name="Policriti A."/>
            <person name="Cipriani G."/>
            <person name="Dondini L."/>
            <person name="Ficklin S."/>
            <person name="Goodstein D.M."/>
            <person name="Xuan P."/>
            <person name="Del Fabbro C."/>
            <person name="Aramini V."/>
            <person name="Copetti D."/>
            <person name="Gonzalez S."/>
            <person name="Horner D.S."/>
            <person name="Falchi R."/>
            <person name="Lucas S."/>
            <person name="Mica E."/>
            <person name="Maldonado J."/>
            <person name="Lazzari B."/>
            <person name="Bielenberg D."/>
            <person name="Pirona R."/>
            <person name="Miculan M."/>
            <person name="Barakat A."/>
            <person name="Testolin R."/>
            <person name="Stella A."/>
            <person name="Tartarini S."/>
            <person name="Tonutti P."/>
            <person name="Arus P."/>
            <person name="Orellana A."/>
            <person name="Wells C."/>
            <person name="Main D."/>
            <person name="Vizzotto G."/>
            <person name="Silva H."/>
            <person name="Salamini F."/>
            <person name="Schmutz J."/>
            <person name="Morgante M."/>
            <person name="Rokhsar D.S."/>
        </authorList>
    </citation>
    <scope>NUCLEOTIDE SEQUENCE [LARGE SCALE GENOMIC DNA]</scope>
    <source>
        <strain evidence="3">cv. Nemared</strain>
    </source>
</reference>
<gene>
    <name evidence="2" type="ORF">PRUPE_1G358100</name>
</gene>
<evidence type="ECO:0000313" key="3">
    <source>
        <dbReference type="Proteomes" id="UP000006882"/>
    </source>
</evidence>
<name>A0A251R971_PRUPE</name>
<evidence type="ECO:0000313" key="2">
    <source>
        <dbReference type="EMBL" id="ONI32280.1"/>
    </source>
</evidence>
<organism evidence="2 3">
    <name type="scientific">Prunus persica</name>
    <name type="common">Peach</name>
    <name type="synonym">Amygdalus persica</name>
    <dbReference type="NCBI Taxonomy" id="3760"/>
    <lineage>
        <taxon>Eukaryota</taxon>
        <taxon>Viridiplantae</taxon>
        <taxon>Streptophyta</taxon>
        <taxon>Embryophyta</taxon>
        <taxon>Tracheophyta</taxon>
        <taxon>Spermatophyta</taxon>
        <taxon>Magnoliopsida</taxon>
        <taxon>eudicotyledons</taxon>
        <taxon>Gunneridae</taxon>
        <taxon>Pentapetalae</taxon>
        <taxon>rosids</taxon>
        <taxon>fabids</taxon>
        <taxon>Rosales</taxon>
        <taxon>Rosaceae</taxon>
        <taxon>Amygdaloideae</taxon>
        <taxon>Amygdaleae</taxon>
        <taxon>Prunus</taxon>
    </lineage>
</organism>
<dbReference type="OrthoDB" id="1194624at2759"/>
<proteinExistence type="predicted"/>
<feature type="compositionally biased region" description="Polar residues" evidence="1">
    <location>
        <begin position="145"/>
        <end position="157"/>
    </location>
</feature>
<protein>
    <submittedName>
        <fullName evidence="2">Uncharacterized protein</fullName>
    </submittedName>
</protein>
<accession>A0A251R971</accession>
<dbReference type="Proteomes" id="UP000006882">
    <property type="component" value="Chromosome G1"/>
</dbReference>
<dbReference type="Gramene" id="ONI32280">
    <property type="protein sequence ID" value="ONI32280"/>
    <property type="gene ID" value="PRUPE_1G358100"/>
</dbReference>
<dbReference type="AlphaFoldDB" id="A0A251R971"/>
<evidence type="ECO:0000256" key="1">
    <source>
        <dbReference type="SAM" id="MobiDB-lite"/>
    </source>
</evidence>
<feature type="compositionally biased region" description="Acidic residues" evidence="1">
    <location>
        <begin position="126"/>
        <end position="141"/>
    </location>
</feature>
<dbReference type="EMBL" id="CM007651">
    <property type="protein sequence ID" value="ONI32280.1"/>
    <property type="molecule type" value="Genomic_DNA"/>
</dbReference>
<keyword evidence="3" id="KW-1185">Reference proteome</keyword>
<sequence length="271" mass="31526">MISLLPEFMDTCENKDIRVEEYLDFIVKKRSVASKEALGIRIHSMGMHISAIWEARNLEISTLKKSEKAFQPNSDKKDRKFPLLSAEKKELDKRFSTISQRVESFSPIHKDFCGKHIRFDPKTSSSEDEGRDDYLSEENDENNDHVTGSQVNFSSQSVESSDRVLDRMLQFNNTEAQKRQKIKSMFSLYPLIGLLNVVASYCGLRNFPMFGGQNNLCRQQCIVSELKLMVSFEPMDFSRYHKCNGKLTNWSRQRVKHFFCWMLEMPHIIIG</sequence>
<feature type="region of interest" description="Disordered" evidence="1">
    <location>
        <begin position="119"/>
        <end position="157"/>
    </location>
</feature>